<dbReference type="GO" id="GO:0007064">
    <property type="term" value="P:mitotic sister chromatid cohesion"/>
    <property type="evidence" value="ECO:0000318"/>
    <property type="project" value="GO_Central"/>
</dbReference>
<proteinExistence type="predicted"/>
<dbReference type="Pfam" id="PF00583">
    <property type="entry name" value="Acetyltransf_1"/>
    <property type="match status" value="1"/>
</dbReference>
<keyword evidence="6" id="KW-1185">Reference proteome</keyword>
<evidence type="ECO:0000256" key="2">
    <source>
        <dbReference type="ARBA" id="ARBA00023315"/>
    </source>
</evidence>
<dbReference type="Proteomes" id="UP000001744">
    <property type="component" value="Unassembled WGS sequence"/>
</dbReference>
<dbReference type="SUPFAM" id="SSF55729">
    <property type="entry name" value="Acyl-CoA N-acyltransferases (Nat)"/>
    <property type="match status" value="1"/>
</dbReference>
<dbReference type="InterPro" id="IPR016181">
    <property type="entry name" value="Acyl_CoA_acyltransferase"/>
</dbReference>
<dbReference type="AlphaFoldDB" id="B6K108"/>
<dbReference type="eggNOG" id="KOG3138">
    <property type="taxonomic scope" value="Eukaryota"/>
</dbReference>
<organism evidence="4 6">
    <name type="scientific">Schizosaccharomyces japonicus (strain yFS275 / FY16936)</name>
    <name type="common">Fission yeast</name>
    <dbReference type="NCBI Taxonomy" id="402676"/>
    <lineage>
        <taxon>Eukaryota</taxon>
        <taxon>Fungi</taxon>
        <taxon>Dikarya</taxon>
        <taxon>Ascomycota</taxon>
        <taxon>Taphrinomycotina</taxon>
        <taxon>Schizosaccharomycetes</taxon>
        <taxon>Schizosaccharomycetales</taxon>
        <taxon>Schizosaccharomycetaceae</taxon>
        <taxon>Schizosaccharomyces</taxon>
    </lineage>
</organism>
<dbReference type="GeneID" id="7051105"/>
<dbReference type="Gene3D" id="3.40.630.30">
    <property type="match status" value="1"/>
</dbReference>
<dbReference type="InterPro" id="IPR051556">
    <property type="entry name" value="N-term/lysine_N-AcTrnsfr"/>
</dbReference>
<accession>B6K108</accession>
<name>B6K108_SCHJY</name>
<evidence type="ECO:0000313" key="5">
    <source>
        <dbReference type="JaponicusDB" id="SJAG_02726"/>
    </source>
</evidence>
<dbReference type="GO" id="GO:0016747">
    <property type="term" value="F:acyltransferase activity, transferring groups other than amino-acyl groups"/>
    <property type="evidence" value="ECO:0007669"/>
    <property type="project" value="InterPro"/>
</dbReference>
<dbReference type="OMA" id="RCKKETH"/>
<feature type="domain" description="N-acetyltransferase" evidence="3">
    <location>
        <begin position="2"/>
        <end position="145"/>
    </location>
</feature>
<dbReference type="EMBL" id="KE651166">
    <property type="protein sequence ID" value="EEB07629.1"/>
    <property type="molecule type" value="Genomic_DNA"/>
</dbReference>
<evidence type="ECO:0000256" key="1">
    <source>
        <dbReference type="ARBA" id="ARBA00022679"/>
    </source>
</evidence>
<dbReference type="CDD" id="cd04301">
    <property type="entry name" value="NAT_SF"/>
    <property type="match status" value="1"/>
</dbReference>
<dbReference type="GO" id="GO:0031415">
    <property type="term" value="C:NatA complex"/>
    <property type="evidence" value="ECO:0000318"/>
    <property type="project" value="GO_Central"/>
</dbReference>
<dbReference type="PROSITE" id="PS51186">
    <property type="entry name" value="GNAT"/>
    <property type="match status" value="1"/>
</dbReference>
<protein>
    <submittedName>
        <fullName evidence="4">N-acetyltransferase</fullName>
    </submittedName>
</protein>
<keyword evidence="2" id="KW-0012">Acyltransferase</keyword>
<gene>
    <name evidence="5" type="primary">naa50</name>
    <name evidence="4" type="ORF">SJAG_02726</name>
</gene>
<keyword evidence="1" id="KW-0808">Transferase</keyword>
<dbReference type="InterPro" id="IPR000182">
    <property type="entry name" value="GNAT_dom"/>
</dbReference>
<dbReference type="STRING" id="402676.B6K108"/>
<dbReference type="PANTHER" id="PTHR42919">
    <property type="entry name" value="N-ALPHA-ACETYLTRANSFERASE"/>
    <property type="match status" value="1"/>
</dbReference>
<dbReference type="PANTHER" id="PTHR42919:SF8">
    <property type="entry name" value="N-ALPHA-ACETYLTRANSFERASE 50"/>
    <property type="match status" value="1"/>
</dbReference>
<evidence type="ECO:0000313" key="4">
    <source>
        <dbReference type="EMBL" id="EEB07629.1"/>
    </source>
</evidence>
<dbReference type="JaponicusDB" id="SJAG_02726">
    <property type="gene designation" value="naa50"/>
</dbReference>
<evidence type="ECO:0000259" key="3">
    <source>
        <dbReference type="PROSITE" id="PS51186"/>
    </source>
</evidence>
<dbReference type="VEuPathDB" id="FungiDB:SJAG_02726"/>
<evidence type="ECO:0000313" key="6">
    <source>
        <dbReference type="Proteomes" id="UP000001744"/>
    </source>
</evidence>
<dbReference type="HOGENOM" id="CLU_013985_5_3_1"/>
<reference evidence="4 6" key="1">
    <citation type="journal article" date="2011" name="Science">
        <title>Comparative functional genomics of the fission yeasts.</title>
        <authorList>
            <person name="Rhind N."/>
            <person name="Chen Z."/>
            <person name="Yassour M."/>
            <person name="Thompson D.A."/>
            <person name="Haas B.J."/>
            <person name="Habib N."/>
            <person name="Wapinski I."/>
            <person name="Roy S."/>
            <person name="Lin M.F."/>
            <person name="Heiman D.I."/>
            <person name="Young S.K."/>
            <person name="Furuya K."/>
            <person name="Guo Y."/>
            <person name="Pidoux A."/>
            <person name="Chen H.M."/>
            <person name="Robbertse B."/>
            <person name="Goldberg J.M."/>
            <person name="Aoki K."/>
            <person name="Bayne E.H."/>
            <person name="Berlin A.M."/>
            <person name="Desjardins C.A."/>
            <person name="Dobbs E."/>
            <person name="Dukaj L."/>
            <person name="Fan L."/>
            <person name="FitzGerald M.G."/>
            <person name="French C."/>
            <person name="Gujja S."/>
            <person name="Hansen K."/>
            <person name="Keifenheim D."/>
            <person name="Levin J.Z."/>
            <person name="Mosher R.A."/>
            <person name="Mueller C.A."/>
            <person name="Pfiffner J."/>
            <person name="Priest M."/>
            <person name="Russ C."/>
            <person name="Smialowska A."/>
            <person name="Swoboda P."/>
            <person name="Sykes S.M."/>
            <person name="Vaughn M."/>
            <person name="Vengrova S."/>
            <person name="Yoder R."/>
            <person name="Zeng Q."/>
            <person name="Allshire R."/>
            <person name="Baulcombe D."/>
            <person name="Birren B.W."/>
            <person name="Brown W."/>
            <person name="Ekwall K."/>
            <person name="Kellis M."/>
            <person name="Leatherwood J."/>
            <person name="Levin H."/>
            <person name="Margalit H."/>
            <person name="Martienssen R."/>
            <person name="Nieduszynski C.A."/>
            <person name="Spatafora J.W."/>
            <person name="Friedman N."/>
            <person name="Dalgaard J.Z."/>
            <person name="Baumann P."/>
            <person name="Niki H."/>
            <person name="Regev A."/>
            <person name="Nusbaum C."/>
        </authorList>
    </citation>
    <scope>NUCLEOTIDE SEQUENCE [LARGE SCALE GENOMIC DNA]</scope>
    <source>
        <strain evidence="6">yFS275 / FY16936</strain>
    </source>
</reference>
<dbReference type="OrthoDB" id="47374at2759"/>
<sequence length="145" mass="16231">MIELDSVTKNNVKVLETINSVCLPTTQFSAQFYKDSPAIGDLAQFAYFNQICVGAVRCKKDSSHKQPKLQINSLCVLPAYHNQGVGSKLLEHALEQASNISAKEMYVYINKDDQEAIGWFMHKGFTSQPPKNGNEDVMFVSKQLK</sequence>
<dbReference type="RefSeq" id="XP_002173922.1">
    <property type="nucleotide sequence ID" value="XM_002173886.2"/>
</dbReference>